<dbReference type="SUPFAM" id="SSF46785">
    <property type="entry name" value="Winged helix' DNA-binding domain"/>
    <property type="match status" value="1"/>
</dbReference>
<dbReference type="SMART" id="SM00895">
    <property type="entry name" value="FCD"/>
    <property type="match status" value="1"/>
</dbReference>
<dbReference type="EMBL" id="QFKX01000001">
    <property type="protein sequence ID" value="PWH07178.1"/>
    <property type="molecule type" value="Genomic_DNA"/>
</dbReference>
<dbReference type="Gene3D" id="1.10.10.10">
    <property type="entry name" value="Winged helix-like DNA-binding domain superfamily/Winged helix DNA-binding domain"/>
    <property type="match status" value="1"/>
</dbReference>
<organism evidence="5 6">
    <name type="scientific">Brachybacterium endophyticum</name>
    <dbReference type="NCBI Taxonomy" id="2182385"/>
    <lineage>
        <taxon>Bacteria</taxon>
        <taxon>Bacillati</taxon>
        <taxon>Actinomycetota</taxon>
        <taxon>Actinomycetes</taxon>
        <taxon>Micrococcales</taxon>
        <taxon>Dermabacteraceae</taxon>
        <taxon>Brachybacterium</taxon>
    </lineage>
</organism>
<evidence type="ECO:0000256" key="1">
    <source>
        <dbReference type="ARBA" id="ARBA00023015"/>
    </source>
</evidence>
<name>A0A2U2RMT4_9MICO</name>
<comment type="caution">
    <text evidence="5">The sequence shown here is derived from an EMBL/GenBank/DDBJ whole genome shotgun (WGS) entry which is preliminary data.</text>
</comment>
<dbReference type="AlphaFoldDB" id="A0A2U2RMT4"/>
<dbReference type="PANTHER" id="PTHR43537:SF24">
    <property type="entry name" value="GLUCONATE OPERON TRANSCRIPTIONAL REPRESSOR"/>
    <property type="match status" value="1"/>
</dbReference>
<dbReference type="GO" id="GO:0003677">
    <property type="term" value="F:DNA binding"/>
    <property type="evidence" value="ECO:0007669"/>
    <property type="project" value="UniProtKB-KW"/>
</dbReference>
<dbReference type="Gene3D" id="1.20.120.530">
    <property type="entry name" value="GntR ligand-binding domain-like"/>
    <property type="match status" value="1"/>
</dbReference>
<dbReference type="SUPFAM" id="SSF48008">
    <property type="entry name" value="GntR ligand-binding domain-like"/>
    <property type="match status" value="1"/>
</dbReference>
<keyword evidence="1" id="KW-0805">Transcription regulation</keyword>
<keyword evidence="6" id="KW-1185">Reference proteome</keyword>
<dbReference type="Proteomes" id="UP000245590">
    <property type="component" value="Unassembled WGS sequence"/>
</dbReference>
<dbReference type="OrthoDB" id="3289286at2"/>
<dbReference type="InterPro" id="IPR036388">
    <property type="entry name" value="WH-like_DNA-bd_sf"/>
</dbReference>
<evidence type="ECO:0000256" key="2">
    <source>
        <dbReference type="ARBA" id="ARBA00023125"/>
    </source>
</evidence>
<keyword evidence="3" id="KW-0804">Transcription</keyword>
<proteinExistence type="predicted"/>
<evidence type="ECO:0000259" key="4">
    <source>
        <dbReference type="PROSITE" id="PS50949"/>
    </source>
</evidence>
<sequence length="229" mass="25499">MTSKRQVLRADVQEGIQNRLVQGNWRPGSRLSIDGLARELEVSPTPVREALVALERSGLIEYQALKGFVVAPPLTPEQIDELIDARGLLEGAAFTRAFAHWDALVEDLRRAHAEHSAIADRIAAADEPDYALIHEYFDADATFHEAFFQHAGNHYLASMREVLNTHGHRMRQTWSEGPEQIDSAEAIGEHAEILARVSEHNHDGALDALRRHLEGVRVRSTRLAGGAEQ</sequence>
<accession>A0A2U2RMT4</accession>
<dbReference type="GO" id="GO:0003700">
    <property type="term" value="F:DNA-binding transcription factor activity"/>
    <property type="evidence" value="ECO:0007669"/>
    <property type="project" value="InterPro"/>
</dbReference>
<dbReference type="InterPro" id="IPR011711">
    <property type="entry name" value="GntR_C"/>
</dbReference>
<dbReference type="RefSeq" id="WP_109274062.1">
    <property type="nucleotide sequence ID" value="NZ_QFKX01000001.1"/>
</dbReference>
<gene>
    <name evidence="5" type="ORF">DEO23_00485</name>
</gene>
<evidence type="ECO:0000313" key="6">
    <source>
        <dbReference type="Proteomes" id="UP000245590"/>
    </source>
</evidence>
<protein>
    <submittedName>
        <fullName evidence="5">GntR family transcriptional regulator</fullName>
    </submittedName>
</protein>
<reference evidence="5 6" key="1">
    <citation type="submission" date="2018-05" db="EMBL/GenBank/DDBJ databases">
        <title>Brachybacterium sp. M1HQ-2T, whole genome shotgun sequence.</title>
        <authorList>
            <person name="Tuo L."/>
        </authorList>
    </citation>
    <scope>NUCLEOTIDE SEQUENCE [LARGE SCALE GENOMIC DNA]</scope>
    <source>
        <strain evidence="5 6">M1HQ-2</strain>
    </source>
</reference>
<evidence type="ECO:0000256" key="3">
    <source>
        <dbReference type="ARBA" id="ARBA00023163"/>
    </source>
</evidence>
<dbReference type="PANTHER" id="PTHR43537">
    <property type="entry name" value="TRANSCRIPTIONAL REGULATOR, GNTR FAMILY"/>
    <property type="match status" value="1"/>
</dbReference>
<dbReference type="Pfam" id="PF00392">
    <property type="entry name" value="GntR"/>
    <property type="match status" value="1"/>
</dbReference>
<dbReference type="InterPro" id="IPR036390">
    <property type="entry name" value="WH_DNA-bd_sf"/>
</dbReference>
<feature type="domain" description="HTH gntR-type" evidence="4">
    <location>
        <begin position="6"/>
        <end position="73"/>
    </location>
</feature>
<dbReference type="InterPro" id="IPR008920">
    <property type="entry name" value="TF_FadR/GntR_C"/>
</dbReference>
<keyword evidence="2" id="KW-0238">DNA-binding</keyword>
<dbReference type="SMART" id="SM00345">
    <property type="entry name" value="HTH_GNTR"/>
    <property type="match status" value="1"/>
</dbReference>
<evidence type="ECO:0000313" key="5">
    <source>
        <dbReference type="EMBL" id="PWH07178.1"/>
    </source>
</evidence>
<dbReference type="InterPro" id="IPR000524">
    <property type="entry name" value="Tscrpt_reg_HTH_GntR"/>
</dbReference>
<dbReference type="PROSITE" id="PS50949">
    <property type="entry name" value="HTH_GNTR"/>
    <property type="match status" value="1"/>
</dbReference>
<dbReference type="Pfam" id="PF07729">
    <property type="entry name" value="FCD"/>
    <property type="match status" value="1"/>
</dbReference>